<accession>A0A7W9YIC5</accession>
<name>A0A7W9YIC5_9ACTN</name>
<dbReference type="InterPro" id="IPR046214">
    <property type="entry name" value="DUF6247"/>
</dbReference>
<dbReference type="EMBL" id="JACHDS010000001">
    <property type="protein sequence ID" value="MBB6171716.1"/>
    <property type="molecule type" value="Genomic_DNA"/>
</dbReference>
<reference evidence="1 2" key="1">
    <citation type="submission" date="2020-08" db="EMBL/GenBank/DDBJ databases">
        <title>Sequencing the genomes of 1000 actinobacteria strains.</title>
        <authorList>
            <person name="Klenk H.-P."/>
        </authorList>
    </citation>
    <scope>NUCLEOTIDE SEQUENCE [LARGE SCALE GENOMIC DNA]</scope>
    <source>
        <strain evidence="1 2">DSM 46659</strain>
    </source>
</reference>
<dbReference type="RefSeq" id="WP_246421654.1">
    <property type="nucleotide sequence ID" value="NZ_JACHDS010000001.1"/>
</dbReference>
<keyword evidence="2" id="KW-1185">Reference proteome</keyword>
<dbReference type="AlphaFoldDB" id="A0A7W9YIC5"/>
<dbReference type="Pfam" id="PF19760">
    <property type="entry name" value="DUF6247"/>
    <property type="match status" value="1"/>
</dbReference>
<proteinExistence type="predicted"/>
<organism evidence="1 2">
    <name type="scientific">Nocardiopsis mwathae</name>
    <dbReference type="NCBI Taxonomy" id="1472723"/>
    <lineage>
        <taxon>Bacteria</taxon>
        <taxon>Bacillati</taxon>
        <taxon>Actinomycetota</taxon>
        <taxon>Actinomycetes</taxon>
        <taxon>Streptosporangiales</taxon>
        <taxon>Nocardiopsidaceae</taxon>
        <taxon>Nocardiopsis</taxon>
    </lineage>
</organism>
<protein>
    <submittedName>
        <fullName evidence="1">Uncharacterized protein</fullName>
    </submittedName>
</protein>
<evidence type="ECO:0000313" key="2">
    <source>
        <dbReference type="Proteomes" id="UP000546642"/>
    </source>
</evidence>
<dbReference type="Proteomes" id="UP000546642">
    <property type="component" value="Unassembled WGS sequence"/>
</dbReference>
<sequence>MPELTPAALRAAVRQIAPTHLPSFGTHLEQAAEQAAAQSTVAPLHAFLQWWGEFVAIHRYPGRAAHLCQLEEAVATSDDPHTVRRSAAEIREIMESAQREVSAG</sequence>
<gene>
    <name evidence="1" type="ORF">HNR23_001776</name>
</gene>
<evidence type="ECO:0000313" key="1">
    <source>
        <dbReference type="EMBL" id="MBB6171716.1"/>
    </source>
</evidence>
<comment type="caution">
    <text evidence="1">The sequence shown here is derived from an EMBL/GenBank/DDBJ whole genome shotgun (WGS) entry which is preliminary data.</text>
</comment>